<dbReference type="InterPro" id="IPR032808">
    <property type="entry name" value="DoxX"/>
</dbReference>
<evidence type="ECO:0000256" key="4">
    <source>
        <dbReference type="ARBA" id="ARBA00022692"/>
    </source>
</evidence>
<comment type="similarity">
    <text evidence="2">Belongs to the DoxX family.</text>
</comment>
<feature type="transmembrane region" description="Helical" evidence="7">
    <location>
        <begin position="109"/>
        <end position="129"/>
    </location>
</feature>
<dbReference type="InterPro" id="IPR051907">
    <property type="entry name" value="DoxX-like_oxidoreductase"/>
</dbReference>
<comment type="subcellular location">
    <subcellularLocation>
        <location evidence="1">Cell membrane</location>
        <topology evidence="1">Multi-pass membrane protein</topology>
    </subcellularLocation>
</comment>
<evidence type="ECO:0000313" key="9">
    <source>
        <dbReference type="Proteomes" id="UP000323426"/>
    </source>
</evidence>
<evidence type="ECO:0000256" key="1">
    <source>
        <dbReference type="ARBA" id="ARBA00004651"/>
    </source>
</evidence>
<evidence type="ECO:0000313" key="8">
    <source>
        <dbReference type="EMBL" id="KAA5543351.1"/>
    </source>
</evidence>
<dbReference type="PANTHER" id="PTHR33452">
    <property type="entry name" value="OXIDOREDUCTASE CATD-RELATED"/>
    <property type="match status" value="1"/>
</dbReference>
<dbReference type="AlphaFoldDB" id="A0A5M6D739"/>
<dbReference type="Proteomes" id="UP000323426">
    <property type="component" value="Unassembled WGS sequence"/>
</dbReference>
<evidence type="ECO:0000256" key="5">
    <source>
        <dbReference type="ARBA" id="ARBA00022989"/>
    </source>
</evidence>
<evidence type="ECO:0000256" key="2">
    <source>
        <dbReference type="ARBA" id="ARBA00006679"/>
    </source>
</evidence>
<accession>A0A5M6D739</accession>
<gene>
    <name evidence="8" type="ORF">F0145_17060</name>
</gene>
<proteinExistence type="inferred from homology"/>
<comment type="caution">
    <text evidence="8">The sequence shown here is derived from an EMBL/GenBank/DDBJ whole genome shotgun (WGS) entry which is preliminary data.</text>
</comment>
<keyword evidence="9" id="KW-1185">Reference proteome</keyword>
<dbReference type="GO" id="GO:0005886">
    <property type="term" value="C:plasma membrane"/>
    <property type="evidence" value="ECO:0007669"/>
    <property type="project" value="UniProtKB-SubCell"/>
</dbReference>
<evidence type="ECO:0000256" key="3">
    <source>
        <dbReference type="ARBA" id="ARBA00022475"/>
    </source>
</evidence>
<keyword evidence="4 7" id="KW-0812">Transmembrane</keyword>
<organism evidence="8 9">
    <name type="scientific">Adhaeribacter rhizoryzae</name>
    <dbReference type="NCBI Taxonomy" id="2607907"/>
    <lineage>
        <taxon>Bacteria</taxon>
        <taxon>Pseudomonadati</taxon>
        <taxon>Bacteroidota</taxon>
        <taxon>Cytophagia</taxon>
        <taxon>Cytophagales</taxon>
        <taxon>Hymenobacteraceae</taxon>
        <taxon>Adhaeribacter</taxon>
    </lineage>
</organism>
<protein>
    <submittedName>
        <fullName evidence="8">DoxX family protein</fullName>
    </submittedName>
</protein>
<dbReference type="EMBL" id="VWSF01000014">
    <property type="protein sequence ID" value="KAA5543351.1"/>
    <property type="molecule type" value="Genomic_DNA"/>
</dbReference>
<evidence type="ECO:0000256" key="6">
    <source>
        <dbReference type="ARBA" id="ARBA00023136"/>
    </source>
</evidence>
<dbReference type="PANTHER" id="PTHR33452:SF1">
    <property type="entry name" value="INNER MEMBRANE PROTEIN YPHA-RELATED"/>
    <property type="match status" value="1"/>
</dbReference>
<keyword evidence="6 7" id="KW-0472">Membrane</keyword>
<dbReference type="Pfam" id="PF07681">
    <property type="entry name" value="DoxX"/>
    <property type="match status" value="1"/>
</dbReference>
<feature type="transmembrane region" description="Helical" evidence="7">
    <location>
        <begin position="80"/>
        <end position="97"/>
    </location>
</feature>
<keyword evidence="5 7" id="KW-1133">Transmembrane helix</keyword>
<dbReference type="RefSeq" id="WP_150090126.1">
    <property type="nucleotide sequence ID" value="NZ_VWSF01000014.1"/>
</dbReference>
<keyword evidence="3" id="KW-1003">Cell membrane</keyword>
<sequence>MERYYDTTTAGSGDTGRLILRLAVGGLLLLHGISKLINGIGWLVGMLEGKGLPGFFAYGVYIGEVIAPILLLLGFRTRIAALLVVGNMLTAIILSHMQEIGQLGKSGGWAIELPALFLLGALALFFLGGGRYAASTRNRWD</sequence>
<reference evidence="8 9" key="1">
    <citation type="submission" date="2019-09" db="EMBL/GenBank/DDBJ databases">
        <title>Genome sequence and assembly of Adhaeribacter sp.</title>
        <authorList>
            <person name="Chhetri G."/>
        </authorList>
    </citation>
    <scope>NUCLEOTIDE SEQUENCE [LARGE SCALE GENOMIC DNA]</scope>
    <source>
        <strain evidence="8 9">DK36</strain>
    </source>
</reference>
<evidence type="ECO:0000256" key="7">
    <source>
        <dbReference type="SAM" id="Phobius"/>
    </source>
</evidence>
<name>A0A5M6D739_9BACT</name>
<feature type="transmembrane region" description="Helical" evidence="7">
    <location>
        <begin position="20"/>
        <end position="43"/>
    </location>
</feature>
<feature type="transmembrane region" description="Helical" evidence="7">
    <location>
        <begin position="55"/>
        <end position="73"/>
    </location>
</feature>